<dbReference type="AlphaFoldDB" id="A0A7K3MG04"/>
<dbReference type="RefSeq" id="WP_135036538.1">
    <property type="nucleotide sequence ID" value="NZ_CABIXU010000057.1"/>
</dbReference>
<evidence type="ECO:0000313" key="1">
    <source>
        <dbReference type="EMBL" id="TFU50923.1"/>
    </source>
</evidence>
<evidence type="ECO:0000313" key="2">
    <source>
        <dbReference type="Proteomes" id="UP000298073"/>
    </source>
</evidence>
<reference evidence="1 2" key="1">
    <citation type="submission" date="2019-03" db="EMBL/GenBank/DDBJ databases">
        <title>Diversity of the mouse oral microbiome.</title>
        <authorList>
            <person name="Joseph S."/>
            <person name="Aduse-Opoku J."/>
            <person name="Curtis M."/>
            <person name="Wade W."/>
            <person name="Hashim A."/>
        </authorList>
    </citation>
    <scope>NUCLEOTIDE SEQUENCE [LARGE SCALE GENOMIC DNA]</scope>
    <source>
        <strain evidence="1 2">P2318</strain>
    </source>
</reference>
<dbReference type="OrthoDB" id="9807744at2"/>
<dbReference type="EMBL" id="SPPV01000009">
    <property type="protein sequence ID" value="TFU50923.1"/>
    <property type="molecule type" value="Genomic_DNA"/>
</dbReference>
<accession>A0A7K3MG04</accession>
<gene>
    <name evidence="1" type="ORF">E4T97_06045</name>
</gene>
<sequence>MEHKIAEPNARVDVADVLRGLAVMGIILLHSIEHFNFYSFPKEVPFPLKRKIPRSYIRM</sequence>
<comment type="caution">
    <text evidence="1">The sequence shown here is derived from an EMBL/GenBank/DDBJ whole genome shotgun (WGS) entry which is preliminary data.</text>
</comment>
<name>A0A7K3MG04_9BACE</name>
<protein>
    <submittedName>
        <fullName evidence="1">Uncharacterized protein</fullName>
    </submittedName>
</protein>
<dbReference type="Proteomes" id="UP000298073">
    <property type="component" value="Unassembled WGS sequence"/>
</dbReference>
<proteinExistence type="predicted"/>
<organism evidence="1 2">
    <name type="scientific">Bacteroides acidifaciens</name>
    <dbReference type="NCBI Taxonomy" id="85831"/>
    <lineage>
        <taxon>Bacteria</taxon>
        <taxon>Pseudomonadati</taxon>
        <taxon>Bacteroidota</taxon>
        <taxon>Bacteroidia</taxon>
        <taxon>Bacteroidales</taxon>
        <taxon>Bacteroidaceae</taxon>
        <taxon>Bacteroides</taxon>
    </lineage>
</organism>